<dbReference type="EMBL" id="JAODUO010001229">
    <property type="protein sequence ID" value="KAK2168458.1"/>
    <property type="molecule type" value="Genomic_DNA"/>
</dbReference>
<dbReference type="Proteomes" id="UP001209878">
    <property type="component" value="Unassembled WGS sequence"/>
</dbReference>
<reference evidence="2" key="1">
    <citation type="journal article" date="2023" name="Mol. Biol. Evol.">
        <title>Third-Generation Sequencing Reveals the Adaptive Role of the Epigenome in Three Deep-Sea Polychaetes.</title>
        <authorList>
            <person name="Perez M."/>
            <person name="Aroh O."/>
            <person name="Sun Y."/>
            <person name="Lan Y."/>
            <person name="Juniper S.K."/>
            <person name="Young C.R."/>
            <person name="Angers B."/>
            <person name="Qian P.Y."/>
        </authorList>
    </citation>
    <scope>NUCLEOTIDE SEQUENCE</scope>
    <source>
        <strain evidence="2">R07B-5</strain>
    </source>
</reference>
<accession>A0AAD9NH71</accession>
<name>A0AAD9NH71_RIDPI</name>
<keyword evidence="3" id="KW-1185">Reference proteome</keyword>
<evidence type="ECO:0000313" key="3">
    <source>
        <dbReference type="Proteomes" id="UP001209878"/>
    </source>
</evidence>
<dbReference type="AlphaFoldDB" id="A0AAD9NH71"/>
<feature type="compositionally biased region" description="Basic residues" evidence="1">
    <location>
        <begin position="34"/>
        <end position="43"/>
    </location>
</feature>
<sequence>MTTTTPTMTRNRGPANFLPKHTPPVPTTSNHNGLPRKPRRKPVNNKVNCNSHGAETNTIPNGLNGENGVRLNFNGGDNHAYLPAETFKKMDGIEMESTEI</sequence>
<evidence type="ECO:0000313" key="2">
    <source>
        <dbReference type="EMBL" id="KAK2168458.1"/>
    </source>
</evidence>
<feature type="region of interest" description="Disordered" evidence="1">
    <location>
        <begin position="1"/>
        <end position="64"/>
    </location>
</feature>
<proteinExistence type="predicted"/>
<evidence type="ECO:0000256" key="1">
    <source>
        <dbReference type="SAM" id="MobiDB-lite"/>
    </source>
</evidence>
<gene>
    <name evidence="2" type="ORF">NP493_1229g00067</name>
</gene>
<protein>
    <submittedName>
        <fullName evidence="2">Uncharacterized protein</fullName>
    </submittedName>
</protein>
<comment type="caution">
    <text evidence="2">The sequence shown here is derived from an EMBL/GenBank/DDBJ whole genome shotgun (WGS) entry which is preliminary data.</text>
</comment>
<feature type="compositionally biased region" description="Polar residues" evidence="1">
    <location>
        <begin position="45"/>
        <end position="61"/>
    </location>
</feature>
<organism evidence="2 3">
    <name type="scientific">Ridgeia piscesae</name>
    <name type="common">Tubeworm</name>
    <dbReference type="NCBI Taxonomy" id="27915"/>
    <lineage>
        <taxon>Eukaryota</taxon>
        <taxon>Metazoa</taxon>
        <taxon>Spiralia</taxon>
        <taxon>Lophotrochozoa</taxon>
        <taxon>Annelida</taxon>
        <taxon>Polychaeta</taxon>
        <taxon>Sedentaria</taxon>
        <taxon>Canalipalpata</taxon>
        <taxon>Sabellida</taxon>
        <taxon>Siboglinidae</taxon>
        <taxon>Ridgeia</taxon>
    </lineage>
</organism>